<accession>A0A371BIH0</accession>
<name>A0A371BIH0_9SPHN</name>
<comment type="caution">
    <text evidence="1">The sequence shown here is derived from an EMBL/GenBank/DDBJ whole genome shotgun (WGS) entry which is preliminary data.</text>
</comment>
<dbReference type="Proteomes" id="UP000263833">
    <property type="component" value="Unassembled WGS sequence"/>
</dbReference>
<proteinExistence type="predicted"/>
<dbReference type="EMBL" id="QRGP01000001">
    <property type="protein sequence ID" value="RDV07392.1"/>
    <property type="molecule type" value="Genomic_DNA"/>
</dbReference>
<dbReference type="AlphaFoldDB" id="A0A371BIH0"/>
<protein>
    <submittedName>
        <fullName evidence="1">Transcriptional regulator</fullName>
    </submittedName>
</protein>
<reference evidence="2" key="1">
    <citation type="submission" date="2018-08" db="EMBL/GenBank/DDBJ databases">
        <authorList>
            <person name="Kim S.-J."/>
            <person name="Jung G.-Y."/>
        </authorList>
    </citation>
    <scope>NUCLEOTIDE SEQUENCE [LARGE SCALE GENOMIC DNA]</scope>
    <source>
        <strain evidence="2">GY_G</strain>
    </source>
</reference>
<evidence type="ECO:0000313" key="2">
    <source>
        <dbReference type="Proteomes" id="UP000263833"/>
    </source>
</evidence>
<dbReference type="RefSeq" id="WP_115548937.1">
    <property type="nucleotide sequence ID" value="NZ_QRGP01000001.1"/>
</dbReference>
<sequence>MQMEIAERPGVDPVLARTLAKAIDGSSKPRRTIARETGLHKDALLGVIRGTRAVTTDEALRLFSASGVPPKGILALALAGHEDLASEWMHQDIGRFWDELFRALPTTLAEALGEDLQEIRPRWAVGTSRLVAKLLAEHVRDVISREFSMR</sequence>
<keyword evidence="2" id="KW-1185">Reference proteome</keyword>
<gene>
    <name evidence="1" type="ORF">DXH95_08595</name>
</gene>
<evidence type="ECO:0000313" key="1">
    <source>
        <dbReference type="EMBL" id="RDV07392.1"/>
    </source>
</evidence>
<dbReference type="OrthoDB" id="7447343at2"/>
<organism evidence="1 2">
    <name type="scientific">Sphingorhabdus pulchriflava</name>
    <dbReference type="NCBI Taxonomy" id="2292257"/>
    <lineage>
        <taxon>Bacteria</taxon>
        <taxon>Pseudomonadati</taxon>
        <taxon>Pseudomonadota</taxon>
        <taxon>Alphaproteobacteria</taxon>
        <taxon>Sphingomonadales</taxon>
        <taxon>Sphingomonadaceae</taxon>
        <taxon>Sphingorhabdus</taxon>
    </lineage>
</organism>